<dbReference type="InterPro" id="IPR008334">
    <property type="entry name" value="5'-Nucleotdase_C"/>
</dbReference>
<dbReference type="Proteomes" id="UP000238430">
    <property type="component" value="Unassembled WGS sequence"/>
</dbReference>
<comment type="caution">
    <text evidence="2">The sequence shown here is derived from an EMBL/GenBank/DDBJ whole genome shotgun (WGS) entry which is preliminary data.</text>
</comment>
<dbReference type="PANTHER" id="PTHR11575:SF24">
    <property type="entry name" value="5'-NUCLEOTIDASE"/>
    <property type="match status" value="1"/>
</dbReference>
<protein>
    <recommendedName>
        <fullName evidence="1">5'-Nucleotidase C-terminal domain-containing protein</fullName>
    </recommendedName>
</protein>
<dbReference type="PRINTS" id="PR01607">
    <property type="entry name" value="APYRASEFAMLY"/>
</dbReference>
<dbReference type="OrthoDB" id="4762412at2"/>
<keyword evidence="3" id="KW-1185">Reference proteome</keyword>
<dbReference type="RefSeq" id="WP_027878748.1">
    <property type="nucleotide sequence ID" value="NZ_JACHWV010000001.1"/>
</dbReference>
<gene>
    <name evidence="2" type="ORF">C7H61_06455</name>
</gene>
<evidence type="ECO:0000259" key="1">
    <source>
        <dbReference type="Pfam" id="PF02872"/>
    </source>
</evidence>
<dbReference type="Pfam" id="PF02872">
    <property type="entry name" value="5_nucleotid_C"/>
    <property type="match status" value="1"/>
</dbReference>
<proteinExistence type="predicted"/>
<sequence>MQKNSFLIIAIICLLFSCKQEHHLSKIEGKQIPVSDSIALDTEIDDFIKPFRDNLEKDMSKVLSYAPKTYHKKDGNLNTAIGNLMAHIVLEEGNPIFNKRTGKNIDMVLLNHGGIRAAINKGNITTETAYQVMPFENSIVVVALKGQQIDSLVYYLSKAKKAHPIEGLKLTLDKNYNIVEALINKEKIDSNKTYYVATNDYLYNGGDNMKFFKTNDTVYTLDYKIRNAMIDYFKKVDTINPKLDDRFTQIQ</sequence>
<name>A0A2T1NH87_9FLAO</name>
<dbReference type="GO" id="GO:0030288">
    <property type="term" value="C:outer membrane-bounded periplasmic space"/>
    <property type="evidence" value="ECO:0007669"/>
    <property type="project" value="TreeGrafter"/>
</dbReference>
<feature type="domain" description="5'-Nucleotidase C-terminal" evidence="1">
    <location>
        <begin position="76"/>
        <end position="213"/>
    </location>
</feature>
<evidence type="ECO:0000313" key="2">
    <source>
        <dbReference type="EMBL" id="PSG92214.1"/>
    </source>
</evidence>
<organism evidence="2 3">
    <name type="scientific">Mesoflavibacter zeaxanthinifaciens subsp. sabulilitoris</name>
    <dbReference type="NCBI Taxonomy" id="1520893"/>
    <lineage>
        <taxon>Bacteria</taxon>
        <taxon>Pseudomonadati</taxon>
        <taxon>Bacteroidota</taxon>
        <taxon>Flavobacteriia</taxon>
        <taxon>Flavobacteriales</taxon>
        <taxon>Flavobacteriaceae</taxon>
        <taxon>Mesoflavibacter</taxon>
    </lineage>
</organism>
<accession>A0A2T1NH87</accession>
<reference evidence="2 3" key="1">
    <citation type="submission" date="2018-03" db="EMBL/GenBank/DDBJ databases">
        <title>Mesoflavibacter sp. HG37 and Mesoflavibacter sp. HG96 sp.nov., two marine bacteria isolated from seawater of Western Pacific Ocean.</title>
        <authorList>
            <person name="Cheng H."/>
            <person name="Wu Y.-H."/>
            <person name="Guo L.-L."/>
            <person name="Xu X.-W."/>
        </authorList>
    </citation>
    <scope>NUCLEOTIDE SEQUENCE [LARGE SCALE GENOMIC DNA]</scope>
    <source>
        <strain evidence="2 3">KCTC 42117</strain>
    </source>
</reference>
<dbReference type="AlphaFoldDB" id="A0A2T1NH87"/>
<dbReference type="SUPFAM" id="SSF55816">
    <property type="entry name" value="5'-nucleotidase (syn. UDP-sugar hydrolase), C-terminal domain"/>
    <property type="match status" value="1"/>
</dbReference>
<dbReference type="PROSITE" id="PS51257">
    <property type="entry name" value="PROKAR_LIPOPROTEIN"/>
    <property type="match status" value="1"/>
</dbReference>
<dbReference type="GO" id="GO:0016787">
    <property type="term" value="F:hydrolase activity"/>
    <property type="evidence" value="ECO:0007669"/>
    <property type="project" value="InterPro"/>
</dbReference>
<dbReference type="PANTHER" id="PTHR11575">
    <property type="entry name" value="5'-NUCLEOTIDASE-RELATED"/>
    <property type="match status" value="1"/>
</dbReference>
<dbReference type="InterPro" id="IPR006179">
    <property type="entry name" value="5_nucleotidase/apyrase"/>
</dbReference>
<evidence type="ECO:0000313" key="3">
    <source>
        <dbReference type="Proteomes" id="UP000238430"/>
    </source>
</evidence>
<dbReference type="EMBL" id="PXOT01000020">
    <property type="protein sequence ID" value="PSG92214.1"/>
    <property type="molecule type" value="Genomic_DNA"/>
</dbReference>
<dbReference type="Gene3D" id="3.90.780.10">
    <property type="entry name" value="5'-Nucleotidase, C-terminal domain"/>
    <property type="match status" value="1"/>
</dbReference>
<dbReference type="InterPro" id="IPR036907">
    <property type="entry name" value="5'-Nucleotdase_C_sf"/>
</dbReference>
<dbReference type="GO" id="GO:0009166">
    <property type="term" value="P:nucleotide catabolic process"/>
    <property type="evidence" value="ECO:0007669"/>
    <property type="project" value="InterPro"/>
</dbReference>